<comment type="caution">
    <text evidence="1">The sequence shown here is derived from an EMBL/GenBank/DDBJ whole genome shotgun (WGS) entry which is preliminary data.</text>
</comment>
<accession>A0A177YEA0</accession>
<evidence type="ECO:0000313" key="1">
    <source>
        <dbReference type="EMBL" id="OAK53781.1"/>
    </source>
</evidence>
<dbReference type="EMBL" id="LVHI01000015">
    <property type="protein sequence ID" value="OAK53781.1"/>
    <property type="molecule type" value="Genomic_DNA"/>
</dbReference>
<evidence type="ECO:0000313" key="2">
    <source>
        <dbReference type="Proteomes" id="UP000077519"/>
    </source>
</evidence>
<protein>
    <submittedName>
        <fullName evidence="1">Uncharacterized protein</fullName>
    </submittedName>
</protein>
<dbReference type="RefSeq" id="WP_157105324.1">
    <property type="nucleotide sequence ID" value="NZ_LVHI01000015.1"/>
</dbReference>
<sequence length="116" mass="12581">MTALIVLTVDFDNAGYSVMATLTEGGWVERLALTRGGTSVWKHGQHPSEVIDDALSQCTVATGRRLGVLTPPEQIIITYPQYWSSEWIDDAVGALTCAAYPPGAVYVRARPTPRTC</sequence>
<dbReference type="Proteomes" id="UP000077519">
    <property type="component" value="Unassembled WGS sequence"/>
</dbReference>
<organism evidence="1 2">
    <name type="scientific">Rhodococcoides kyotonense</name>
    <dbReference type="NCBI Taxonomy" id="398843"/>
    <lineage>
        <taxon>Bacteria</taxon>
        <taxon>Bacillati</taxon>
        <taxon>Actinomycetota</taxon>
        <taxon>Actinomycetes</taxon>
        <taxon>Mycobacteriales</taxon>
        <taxon>Nocardiaceae</taxon>
        <taxon>Rhodococcoides</taxon>
    </lineage>
</organism>
<gene>
    <name evidence="1" type="ORF">A3K89_21905</name>
</gene>
<dbReference type="AlphaFoldDB" id="A0A177YEA0"/>
<proteinExistence type="predicted"/>
<keyword evidence="2" id="KW-1185">Reference proteome</keyword>
<name>A0A177YEA0_9NOCA</name>
<reference evidence="1 2" key="1">
    <citation type="submission" date="2016-03" db="EMBL/GenBank/DDBJ databases">
        <title>Genome sequence of Rhodococcus kyotonensis KB10.</title>
        <authorList>
            <person name="Jeong H."/>
            <person name="Hong C.E."/>
            <person name="Jo S.H."/>
            <person name="Park J.M."/>
        </authorList>
    </citation>
    <scope>NUCLEOTIDE SEQUENCE [LARGE SCALE GENOMIC DNA]</scope>
    <source>
        <strain evidence="1 2">KB10</strain>
    </source>
</reference>